<reference evidence="1" key="1">
    <citation type="submission" date="2014-09" db="EMBL/GenBank/DDBJ databases">
        <authorList>
            <person name="Magalhaes I.L.F."/>
            <person name="Oliveira U."/>
            <person name="Santos F.R."/>
            <person name="Vidigal T.H.D.A."/>
            <person name="Brescovit A.D."/>
            <person name="Santos A.J."/>
        </authorList>
    </citation>
    <scope>NUCLEOTIDE SEQUENCE</scope>
    <source>
        <tissue evidence="1">Shoot tissue taken approximately 20 cm above the soil surface</tissue>
    </source>
</reference>
<organism evidence="1">
    <name type="scientific">Arundo donax</name>
    <name type="common">Giant reed</name>
    <name type="synonym">Donax arundinaceus</name>
    <dbReference type="NCBI Taxonomy" id="35708"/>
    <lineage>
        <taxon>Eukaryota</taxon>
        <taxon>Viridiplantae</taxon>
        <taxon>Streptophyta</taxon>
        <taxon>Embryophyta</taxon>
        <taxon>Tracheophyta</taxon>
        <taxon>Spermatophyta</taxon>
        <taxon>Magnoliopsida</taxon>
        <taxon>Liliopsida</taxon>
        <taxon>Poales</taxon>
        <taxon>Poaceae</taxon>
        <taxon>PACMAD clade</taxon>
        <taxon>Arundinoideae</taxon>
        <taxon>Arundineae</taxon>
        <taxon>Arundo</taxon>
    </lineage>
</organism>
<sequence>MRGVSTIYIPFRRTVAGWFGTSYLFPP</sequence>
<protein>
    <submittedName>
        <fullName evidence="1">Ubiquitin-protein ligase, putative</fullName>
    </submittedName>
</protein>
<proteinExistence type="predicted"/>
<name>A0A0A8YAG9_ARUDO</name>
<evidence type="ECO:0000313" key="1">
    <source>
        <dbReference type="EMBL" id="JAD22904.1"/>
    </source>
</evidence>
<dbReference type="EMBL" id="GBRH01274991">
    <property type="protein sequence ID" value="JAD22904.1"/>
    <property type="molecule type" value="Transcribed_RNA"/>
</dbReference>
<reference evidence="1" key="2">
    <citation type="journal article" date="2015" name="Data Brief">
        <title>Shoot transcriptome of the giant reed, Arundo donax.</title>
        <authorList>
            <person name="Barrero R.A."/>
            <person name="Guerrero F.D."/>
            <person name="Moolhuijzen P."/>
            <person name="Goolsby J.A."/>
            <person name="Tidwell J."/>
            <person name="Bellgard S.E."/>
            <person name="Bellgard M.I."/>
        </authorList>
    </citation>
    <scope>NUCLEOTIDE SEQUENCE</scope>
    <source>
        <tissue evidence="1">Shoot tissue taken approximately 20 cm above the soil surface</tissue>
    </source>
</reference>
<dbReference type="GO" id="GO:0016874">
    <property type="term" value="F:ligase activity"/>
    <property type="evidence" value="ECO:0007669"/>
    <property type="project" value="UniProtKB-KW"/>
</dbReference>
<keyword evidence="1" id="KW-0436">Ligase</keyword>
<accession>A0A0A8YAG9</accession>
<dbReference type="AlphaFoldDB" id="A0A0A8YAG9"/>